<comment type="caution">
    <text evidence="1">The sequence shown here is derived from an EMBL/GenBank/DDBJ whole genome shotgun (WGS) entry which is preliminary data.</text>
</comment>
<accession>X1R5Q2</accession>
<dbReference type="EMBL" id="BARV01043351">
    <property type="protein sequence ID" value="GAI62376.1"/>
    <property type="molecule type" value="Genomic_DNA"/>
</dbReference>
<gene>
    <name evidence="1" type="ORF">S06H3_64755</name>
</gene>
<protein>
    <submittedName>
        <fullName evidence="1">Uncharacterized protein</fullName>
    </submittedName>
</protein>
<reference evidence="1" key="1">
    <citation type="journal article" date="2014" name="Front. Microbiol.">
        <title>High frequency of phylogenetically diverse reductive dehalogenase-homologous genes in deep subseafloor sedimentary metagenomes.</title>
        <authorList>
            <person name="Kawai M."/>
            <person name="Futagami T."/>
            <person name="Toyoda A."/>
            <person name="Takaki Y."/>
            <person name="Nishi S."/>
            <person name="Hori S."/>
            <person name="Arai W."/>
            <person name="Tsubouchi T."/>
            <person name="Morono Y."/>
            <person name="Uchiyama I."/>
            <person name="Ito T."/>
            <person name="Fujiyama A."/>
            <person name="Inagaki F."/>
            <person name="Takami H."/>
        </authorList>
    </citation>
    <scope>NUCLEOTIDE SEQUENCE</scope>
    <source>
        <strain evidence="1">Expedition CK06-06</strain>
    </source>
</reference>
<name>X1R5Q2_9ZZZZ</name>
<dbReference type="AlphaFoldDB" id="X1R5Q2"/>
<evidence type="ECO:0000313" key="1">
    <source>
        <dbReference type="EMBL" id="GAI62376.1"/>
    </source>
</evidence>
<proteinExistence type="predicted"/>
<sequence length="30" mass="3234">LARQLSQALGGNGHRPEQAAELFEQLEGRG</sequence>
<feature type="non-terminal residue" evidence="1">
    <location>
        <position position="1"/>
    </location>
</feature>
<organism evidence="1">
    <name type="scientific">marine sediment metagenome</name>
    <dbReference type="NCBI Taxonomy" id="412755"/>
    <lineage>
        <taxon>unclassified sequences</taxon>
        <taxon>metagenomes</taxon>
        <taxon>ecological metagenomes</taxon>
    </lineage>
</organism>